<protein>
    <submittedName>
        <fullName evidence="3">Uncharacterized protein</fullName>
    </submittedName>
</protein>
<gene>
    <name evidence="3" type="ORF">TRAPUB_13234</name>
</gene>
<sequence>MPAQTFQATHSFQQDIVCDAGSCSLAGSAPRHTSSVVATSTQATTTSIRDPPPSTFSSSIVEKTVSRSLPTSLDSTSEGSTPSVALPSPSPSGVPSAEPTSVAPPSTPNLAPPSTSTSAPTPASTPITIAPASTSETHISSPLATSPAVGNNTSTSTHPQTSDSVSPLQPLEPSAASSSASSRSRIPTPALVSAIVCLVLAIAATGVLIRFRVRRRRARLSAQGSSSGLGMPACGSDDTPFTPVLARSRSRAHPNWQADNRYRDESTDTRYRLVSGNERVAQGRSAAGLERAPCLLGSPSAIDADRKDGGYLEQEVPTTPPPILVPPSAEPLPQRSDSPARQYTRQSQATTASAPGLETADGAHGEGLLHLTLPWVYGQRVLAIMAREDARSVDSGGSEPLPAYEPRE</sequence>
<name>A0A1M2VRL3_TRAPU</name>
<feature type="region of interest" description="Disordered" evidence="1">
    <location>
        <begin position="311"/>
        <end position="361"/>
    </location>
</feature>
<evidence type="ECO:0000313" key="3">
    <source>
        <dbReference type="EMBL" id="OJT10241.1"/>
    </source>
</evidence>
<feature type="compositionally biased region" description="Polar residues" evidence="1">
    <location>
        <begin position="335"/>
        <end position="353"/>
    </location>
</feature>
<feature type="compositionally biased region" description="Low complexity" evidence="1">
    <location>
        <begin position="112"/>
        <end position="135"/>
    </location>
</feature>
<feature type="transmembrane region" description="Helical" evidence="2">
    <location>
        <begin position="190"/>
        <end position="211"/>
    </location>
</feature>
<evidence type="ECO:0000256" key="2">
    <source>
        <dbReference type="SAM" id="Phobius"/>
    </source>
</evidence>
<dbReference type="EMBL" id="MNAD01000801">
    <property type="protein sequence ID" value="OJT10241.1"/>
    <property type="molecule type" value="Genomic_DNA"/>
</dbReference>
<keyword evidence="4" id="KW-1185">Reference proteome</keyword>
<dbReference type="OMA" id="YEPREQG"/>
<keyword evidence="2" id="KW-1133">Transmembrane helix</keyword>
<comment type="caution">
    <text evidence="3">The sequence shown here is derived from an EMBL/GenBank/DDBJ whole genome shotgun (WGS) entry which is preliminary data.</text>
</comment>
<feature type="region of interest" description="Disordered" evidence="1">
    <location>
        <begin position="27"/>
        <end position="185"/>
    </location>
</feature>
<dbReference type="Proteomes" id="UP000184267">
    <property type="component" value="Unassembled WGS sequence"/>
</dbReference>
<keyword evidence="2" id="KW-0472">Membrane</keyword>
<feature type="compositionally biased region" description="Polar residues" evidence="1">
    <location>
        <begin position="55"/>
        <end position="83"/>
    </location>
</feature>
<keyword evidence="2" id="KW-0812">Transmembrane</keyword>
<feature type="compositionally biased region" description="Low complexity" evidence="1">
    <location>
        <begin position="33"/>
        <end position="47"/>
    </location>
</feature>
<dbReference type="AlphaFoldDB" id="A0A1M2VRL3"/>
<evidence type="ECO:0000313" key="4">
    <source>
        <dbReference type="Proteomes" id="UP000184267"/>
    </source>
</evidence>
<dbReference type="OrthoDB" id="10596000at2759"/>
<feature type="compositionally biased region" description="Low complexity" evidence="1">
    <location>
        <begin position="174"/>
        <end position="185"/>
    </location>
</feature>
<accession>A0A1M2VRL3</accession>
<proteinExistence type="predicted"/>
<feature type="region of interest" description="Disordered" evidence="1">
    <location>
        <begin position="389"/>
        <end position="408"/>
    </location>
</feature>
<reference evidence="3 4" key="1">
    <citation type="submission" date="2016-10" db="EMBL/GenBank/DDBJ databases">
        <title>Genome sequence of the basidiomycete white-rot fungus Trametes pubescens.</title>
        <authorList>
            <person name="Makela M.R."/>
            <person name="Granchi Z."/>
            <person name="Peng M."/>
            <person name="De Vries R.P."/>
            <person name="Grigoriev I."/>
            <person name="Riley R."/>
            <person name="Hilden K."/>
        </authorList>
    </citation>
    <scope>NUCLEOTIDE SEQUENCE [LARGE SCALE GENOMIC DNA]</scope>
    <source>
        <strain evidence="3 4">FBCC735</strain>
    </source>
</reference>
<feature type="compositionally biased region" description="Polar residues" evidence="1">
    <location>
        <begin position="136"/>
        <end position="167"/>
    </location>
</feature>
<evidence type="ECO:0000256" key="1">
    <source>
        <dbReference type="SAM" id="MobiDB-lite"/>
    </source>
</evidence>
<feature type="compositionally biased region" description="Pro residues" evidence="1">
    <location>
        <begin position="318"/>
        <end position="330"/>
    </location>
</feature>
<organism evidence="3 4">
    <name type="scientific">Trametes pubescens</name>
    <name type="common">White-rot fungus</name>
    <dbReference type="NCBI Taxonomy" id="154538"/>
    <lineage>
        <taxon>Eukaryota</taxon>
        <taxon>Fungi</taxon>
        <taxon>Dikarya</taxon>
        <taxon>Basidiomycota</taxon>
        <taxon>Agaricomycotina</taxon>
        <taxon>Agaricomycetes</taxon>
        <taxon>Polyporales</taxon>
        <taxon>Polyporaceae</taxon>
        <taxon>Trametes</taxon>
    </lineage>
</organism>